<dbReference type="GO" id="GO:0016491">
    <property type="term" value="F:oxidoreductase activity"/>
    <property type="evidence" value="ECO:0007669"/>
    <property type="project" value="UniProtKB-KW"/>
</dbReference>
<dbReference type="Proteomes" id="UP000306409">
    <property type="component" value="Chromosome"/>
</dbReference>
<name>A0A4U7JJP7_9FIRM</name>
<protein>
    <submittedName>
        <fullName evidence="4">SDR family oxidoreductase</fullName>
    </submittedName>
</protein>
<evidence type="ECO:0000256" key="2">
    <source>
        <dbReference type="ARBA" id="ARBA00023002"/>
    </source>
</evidence>
<evidence type="ECO:0000313" key="4">
    <source>
        <dbReference type="EMBL" id="QNU68804.1"/>
    </source>
</evidence>
<keyword evidence="3" id="KW-0753">Steroid metabolism</keyword>
<dbReference type="Gene3D" id="3.40.50.720">
    <property type="entry name" value="NAD(P)-binding Rossmann-like Domain"/>
    <property type="match status" value="1"/>
</dbReference>
<evidence type="ECO:0000256" key="1">
    <source>
        <dbReference type="ARBA" id="ARBA00006484"/>
    </source>
</evidence>
<dbReference type="PANTHER" id="PTHR42879:SF2">
    <property type="entry name" value="3-OXOACYL-[ACYL-CARRIER-PROTEIN] REDUCTASE FABG"/>
    <property type="match status" value="1"/>
</dbReference>
<dbReference type="NCBIfam" id="NF005559">
    <property type="entry name" value="PRK07231.1"/>
    <property type="match status" value="1"/>
</dbReference>
<dbReference type="PROSITE" id="PS00061">
    <property type="entry name" value="ADH_SHORT"/>
    <property type="match status" value="1"/>
</dbReference>
<evidence type="ECO:0000313" key="5">
    <source>
        <dbReference type="Proteomes" id="UP000306409"/>
    </source>
</evidence>
<dbReference type="FunFam" id="3.40.50.720:FF:000173">
    <property type="entry name" value="3-oxoacyl-[acyl-carrier protein] reductase"/>
    <property type="match status" value="1"/>
</dbReference>
<organism evidence="4 5">
    <name type="scientific">Ruminiclostridium herbifermentans</name>
    <dbReference type="NCBI Taxonomy" id="2488810"/>
    <lineage>
        <taxon>Bacteria</taxon>
        <taxon>Bacillati</taxon>
        <taxon>Bacillota</taxon>
        <taxon>Clostridia</taxon>
        <taxon>Eubacteriales</taxon>
        <taxon>Oscillospiraceae</taxon>
        <taxon>Ruminiclostridium</taxon>
    </lineage>
</organism>
<dbReference type="InterPro" id="IPR020904">
    <property type="entry name" value="Sc_DH/Rdtase_CS"/>
</dbReference>
<dbReference type="InterPro" id="IPR036291">
    <property type="entry name" value="NAD(P)-bd_dom_sf"/>
</dbReference>
<dbReference type="PANTHER" id="PTHR42879">
    <property type="entry name" value="3-OXOACYL-(ACYL-CARRIER-PROTEIN) REDUCTASE"/>
    <property type="match status" value="1"/>
</dbReference>
<accession>A0A4U7JJP7</accession>
<sequence>MLMCKTVLITGASKGIGYETAKLFAQSGYNVVINYNKSKEAAISLMNELLEKKCSVMAVQADVSCKEQVDSMINSVNKQFGDIDILVNNAGIAKQRLFTDISTQEWDNMFDINVKGMFLCCQGVLPAMIRNKSGKIINISSIWGITGASCEVLYSATKAAVIGLTKALAKELGPSGIQVNCVAPGVIDTDMNSDLDMDSIEELKDQTPLGTIGKCIDVAETIAFLAHEKANFITGQVISPNGGFLI</sequence>
<dbReference type="GO" id="GO:0008202">
    <property type="term" value="P:steroid metabolic process"/>
    <property type="evidence" value="ECO:0007669"/>
    <property type="project" value="UniProtKB-KW"/>
</dbReference>
<keyword evidence="3" id="KW-0443">Lipid metabolism</keyword>
<keyword evidence="2" id="KW-0560">Oxidoreductase</keyword>
<proteinExistence type="inferred from homology"/>
<evidence type="ECO:0000256" key="3">
    <source>
        <dbReference type="ARBA" id="ARBA00023221"/>
    </source>
</evidence>
<comment type="similarity">
    <text evidence="1">Belongs to the short-chain dehydrogenases/reductases (SDR) family.</text>
</comment>
<dbReference type="EMBL" id="CP061336">
    <property type="protein sequence ID" value="QNU68804.1"/>
    <property type="molecule type" value="Genomic_DNA"/>
</dbReference>
<dbReference type="PRINTS" id="PR00080">
    <property type="entry name" value="SDRFAMILY"/>
</dbReference>
<dbReference type="NCBIfam" id="NF047420">
    <property type="entry name" value="EF_P_mod_YmfI"/>
    <property type="match status" value="1"/>
</dbReference>
<dbReference type="PRINTS" id="PR00081">
    <property type="entry name" value="GDHRDH"/>
</dbReference>
<dbReference type="KEGG" id="rher:EHE19_008060"/>
<gene>
    <name evidence="4" type="ORF">EHE19_008060</name>
</gene>
<dbReference type="InterPro" id="IPR050259">
    <property type="entry name" value="SDR"/>
</dbReference>
<dbReference type="SUPFAM" id="SSF51735">
    <property type="entry name" value="NAD(P)-binding Rossmann-fold domains"/>
    <property type="match status" value="1"/>
</dbReference>
<dbReference type="InterPro" id="IPR002347">
    <property type="entry name" value="SDR_fam"/>
</dbReference>
<keyword evidence="5" id="KW-1185">Reference proteome</keyword>
<dbReference type="AlphaFoldDB" id="A0A4U7JJP7"/>
<dbReference type="Pfam" id="PF13561">
    <property type="entry name" value="adh_short_C2"/>
    <property type="match status" value="1"/>
</dbReference>
<dbReference type="OrthoDB" id="1738245at2"/>
<dbReference type="NCBIfam" id="NF009466">
    <property type="entry name" value="PRK12826.1-2"/>
    <property type="match status" value="1"/>
</dbReference>
<dbReference type="GO" id="GO:0032787">
    <property type="term" value="P:monocarboxylic acid metabolic process"/>
    <property type="evidence" value="ECO:0007669"/>
    <property type="project" value="UniProtKB-ARBA"/>
</dbReference>
<reference evidence="4 5" key="1">
    <citation type="submission" date="2020-09" db="EMBL/GenBank/DDBJ databases">
        <title>Characterization and genome sequencing of Ruminiclostridium sp. nov. MA18.</title>
        <authorList>
            <person name="Rettenmaier R."/>
            <person name="Kowollik M.-L."/>
            <person name="Liebl W."/>
            <person name="Zverlov V."/>
        </authorList>
    </citation>
    <scope>NUCLEOTIDE SEQUENCE [LARGE SCALE GENOMIC DNA]</scope>
    <source>
        <strain evidence="4 5">MA18</strain>
    </source>
</reference>